<evidence type="ECO:0000256" key="6">
    <source>
        <dbReference type="ARBA" id="ARBA00022989"/>
    </source>
</evidence>
<dbReference type="NCBIfam" id="TIGR00710">
    <property type="entry name" value="efflux_Bcr_CflA"/>
    <property type="match status" value="1"/>
</dbReference>
<feature type="transmembrane region" description="Helical" evidence="8">
    <location>
        <begin position="281"/>
        <end position="304"/>
    </location>
</feature>
<reference evidence="11" key="1">
    <citation type="submission" date="2019-09" db="EMBL/GenBank/DDBJ databases">
        <title>Mumia zhuanghuii sp. nov. isolated from the intestinal contents of plateau pika (Ochotona curzoniae) in the Qinghai-Tibet plateau of China.</title>
        <authorList>
            <person name="Tian Z."/>
        </authorList>
    </citation>
    <scope>NUCLEOTIDE SEQUENCE [LARGE SCALE GENOMIC DNA]</scope>
    <source>
        <strain evidence="11">L-031</strain>
    </source>
</reference>
<dbReference type="InterPro" id="IPR004812">
    <property type="entry name" value="Efflux_drug-R_Bcr/CmlA"/>
</dbReference>
<feature type="transmembrane region" description="Helical" evidence="8">
    <location>
        <begin position="135"/>
        <end position="160"/>
    </location>
</feature>
<evidence type="ECO:0000256" key="7">
    <source>
        <dbReference type="ARBA" id="ARBA00023136"/>
    </source>
</evidence>
<keyword evidence="11" id="KW-1185">Reference proteome</keyword>
<keyword evidence="4" id="KW-1003">Cell membrane</keyword>
<name>A0A5J6L6Q7_9MICO</name>
<evidence type="ECO:0000256" key="4">
    <source>
        <dbReference type="ARBA" id="ARBA00022475"/>
    </source>
</evidence>
<feature type="transmembrane region" description="Helical" evidence="8">
    <location>
        <begin position="47"/>
        <end position="65"/>
    </location>
</feature>
<dbReference type="AlphaFoldDB" id="A0A5J6L6Q7"/>
<evidence type="ECO:0000256" key="2">
    <source>
        <dbReference type="ARBA" id="ARBA00006236"/>
    </source>
</evidence>
<dbReference type="PROSITE" id="PS00216">
    <property type="entry name" value="SUGAR_TRANSPORT_1"/>
    <property type="match status" value="1"/>
</dbReference>
<keyword evidence="7 8" id="KW-0472">Membrane</keyword>
<evidence type="ECO:0000313" key="11">
    <source>
        <dbReference type="Proteomes" id="UP000325516"/>
    </source>
</evidence>
<dbReference type="PRINTS" id="PR01036">
    <property type="entry name" value="TCRTETB"/>
</dbReference>
<dbReference type="KEGG" id="mlz:F6J85_14060"/>
<evidence type="ECO:0000313" key="10">
    <source>
        <dbReference type="EMBL" id="QEW04100.1"/>
    </source>
</evidence>
<evidence type="ECO:0000259" key="9">
    <source>
        <dbReference type="PROSITE" id="PS50850"/>
    </source>
</evidence>
<sequence>MKRPTSLTPGLLAVLGFLSAVGPLATDMYLASFTDMTADLRTDAPSVQLTLTAFLAGMGVGQLVLGPLSDRWGRRPVLLTAVSLFTAASVAMVFTPSIGALIGLRLLQGFAGAGSVVIARAIAADLSTGATAVRALSLIATVGALGPVVAPPIGGLIAPLAGWRGVLAALAMAAVLMLTLAAVMVPESLPRANRHPGTVLSVFRRFGELARDGSFAAYVLVFALAFTGMMAYISASPFVGQVVLGLTPLLYSLSFAAGGVALVCANLVNARVAPRLGPERMLLVGVGATLTAGAAMTVLALTGVLSAALFISYAFVITGGAGLILSNASALALARTGPTSRGAGAALLGATQFALGGSISPIVGLWGDGTAVPMAVVGTCTAAAALICALVARSRR</sequence>
<dbReference type="InterPro" id="IPR011701">
    <property type="entry name" value="MFS"/>
</dbReference>
<accession>A0A5J6L6Q7</accession>
<dbReference type="RefSeq" id="WP_150925907.1">
    <property type="nucleotide sequence ID" value="NZ_CP044232.1"/>
</dbReference>
<proteinExistence type="inferred from homology"/>
<keyword evidence="3" id="KW-0813">Transport</keyword>
<dbReference type="EMBL" id="CP044232">
    <property type="protein sequence ID" value="QEW04100.1"/>
    <property type="molecule type" value="Genomic_DNA"/>
</dbReference>
<feature type="transmembrane region" description="Helical" evidence="8">
    <location>
        <begin position="77"/>
        <end position="96"/>
    </location>
</feature>
<evidence type="ECO:0000256" key="1">
    <source>
        <dbReference type="ARBA" id="ARBA00004651"/>
    </source>
</evidence>
<keyword evidence="5 8" id="KW-0812">Transmembrane</keyword>
<dbReference type="InterPro" id="IPR020846">
    <property type="entry name" value="MFS_dom"/>
</dbReference>
<dbReference type="InterPro" id="IPR005829">
    <property type="entry name" value="Sugar_transporter_CS"/>
</dbReference>
<feature type="transmembrane region" description="Helical" evidence="8">
    <location>
        <begin position="345"/>
        <end position="366"/>
    </location>
</feature>
<dbReference type="CDD" id="cd17320">
    <property type="entry name" value="MFS_MdfA_MDR_like"/>
    <property type="match status" value="1"/>
</dbReference>
<feature type="transmembrane region" description="Helical" evidence="8">
    <location>
        <begin position="102"/>
        <end position="123"/>
    </location>
</feature>
<dbReference type="PANTHER" id="PTHR43124">
    <property type="entry name" value="PURINE EFFLUX PUMP PBUE"/>
    <property type="match status" value="1"/>
</dbReference>
<feature type="domain" description="Major facilitator superfamily (MFS) profile" evidence="9">
    <location>
        <begin position="11"/>
        <end position="396"/>
    </location>
</feature>
<feature type="transmembrane region" description="Helical" evidence="8">
    <location>
        <begin position="372"/>
        <end position="392"/>
    </location>
</feature>
<protein>
    <submittedName>
        <fullName evidence="10">Multidrug effflux MFS transporter</fullName>
    </submittedName>
</protein>
<feature type="transmembrane region" description="Helical" evidence="8">
    <location>
        <begin position="249"/>
        <end position="269"/>
    </location>
</feature>
<organism evidence="10 11">
    <name type="scientific">Microbacterium lushaniae</name>
    <dbReference type="NCBI Taxonomy" id="2614639"/>
    <lineage>
        <taxon>Bacteria</taxon>
        <taxon>Bacillati</taxon>
        <taxon>Actinomycetota</taxon>
        <taxon>Actinomycetes</taxon>
        <taxon>Micrococcales</taxon>
        <taxon>Microbacteriaceae</taxon>
        <taxon>Microbacterium</taxon>
    </lineage>
</organism>
<dbReference type="GO" id="GO:0005886">
    <property type="term" value="C:plasma membrane"/>
    <property type="evidence" value="ECO:0007669"/>
    <property type="project" value="UniProtKB-SubCell"/>
</dbReference>
<dbReference type="PANTHER" id="PTHR43124:SF3">
    <property type="entry name" value="CHLORAMPHENICOL EFFLUX PUMP RV0191"/>
    <property type="match status" value="1"/>
</dbReference>
<comment type="similarity">
    <text evidence="2">Belongs to the major facilitator superfamily. Bcr/CmlA family.</text>
</comment>
<gene>
    <name evidence="10" type="ORF">F6J85_14060</name>
</gene>
<evidence type="ECO:0000256" key="3">
    <source>
        <dbReference type="ARBA" id="ARBA00022448"/>
    </source>
</evidence>
<dbReference type="Pfam" id="PF07690">
    <property type="entry name" value="MFS_1"/>
    <property type="match status" value="1"/>
</dbReference>
<dbReference type="PROSITE" id="PS50850">
    <property type="entry name" value="MFS"/>
    <property type="match status" value="1"/>
</dbReference>
<feature type="transmembrane region" description="Helical" evidence="8">
    <location>
        <begin position="215"/>
        <end position="234"/>
    </location>
</feature>
<dbReference type="SUPFAM" id="SSF103473">
    <property type="entry name" value="MFS general substrate transporter"/>
    <property type="match status" value="1"/>
</dbReference>
<feature type="transmembrane region" description="Helical" evidence="8">
    <location>
        <begin position="310"/>
        <end position="333"/>
    </location>
</feature>
<comment type="subcellular location">
    <subcellularLocation>
        <location evidence="1">Cell membrane</location>
        <topology evidence="1">Multi-pass membrane protein</topology>
    </subcellularLocation>
</comment>
<evidence type="ECO:0000256" key="8">
    <source>
        <dbReference type="SAM" id="Phobius"/>
    </source>
</evidence>
<keyword evidence="6 8" id="KW-1133">Transmembrane helix</keyword>
<evidence type="ECO:0000256" key="5">
    <source>
        <dbReference type="ARBA" id="ARBA00022692"/>
    </source>
</evidence>
<dbReference type="Proteomes" id="UP000325516">
    <property type="component" value="Chromosome"/>
</dbReference>
<dbReference type="GO" id="GO:0042910">
    <property type="term" value="F:xenobiotic transmembrane transporter activity"/>
    <property type="evidence" value="ECO:0007669"/>
    <property type="project" value="InterPro"/>
</dbReference>
<feature type="transmembrane region" description="Helical" evidence="8">
    <location>
        <begin position="166"/>
        <end position="185"/>
    </location>
</feature>
<dbReference type="InterPro" id="IPR050189">
    <property type="entry name" value="MFS_Efflux_Transporters"/>
</dbReference>
<dbReference type="Gene3D" id="1.20.1720.10">
    <property type="entry name" value="Multidrug resistance protein D"/>
    <property type="match status" value="1"/>
</dbReference>
<dbReference type="InterPro" id="IPR036259">
    <property type="entry name" value="MFS_trans_sf"/>
</dbReference>
<dbReference type="GO" id="GO:1990961">
    <property type="term" value="P:xenobiotic detoxification by transmembrane export across the plasma membrane"/>
    <property type="evidence" value="ECO:0007669"/>
    <property type="project" value="InterPro"/>
</dbReference>